<dbReference type="Gene3D" id="3.40.50.1820">
    <property type="entry name" value="alpha/beta hydrolase"/>
    <property type="match status" value="1"/>
</dbReference>
<dbReference type="InterPro" id="IPR010662">
    <property type="entry name" value="RBBP9/YdeN"/>
</dbReference>
<reference evidence="1 2" key="1">
    <citation type="journal article" date="2016" name="Nat. Commun.">
        <title>Thousands of microbial genomes shed light on interconnected biogeochemical processes in an aquifer system.</title>
        <authorList>
            <person name="Anantharaman K."/>
            <person name="Brown C.T."/>
            <person name="Hug L.A."/>
            <person name="Sharon I."/>
            <person name="Castelle C.J."/>
            <person name="Probst A.J."/>
            <person name="Thomas B.C."/>
            <person name="Singh A."/>
            <person name="Wilkins M.J."/>
            <person name="Karaoz U."/>
            <person name="Brodie E.L."/>
            <person name="Williams K.H."/>
            <person name="Hubbard S.S."/>
            <person name="Banfield J.F."/>
        </authorList>
    </citation>
    <scope>NUCLEOTIDE SEQUENCE [LARGE SCALE GENOMIC DNA]</scope>
</reference>
<dbReference type="AlphaFoldDB" id="A0A1F7KAN0"/>
<dbReference type="GO" id="GO:0016787">
    <property type="term" value="F:hydrolase activity"/>
    <property type="evidence" value="ECO:0007669"/>
    <property type="project" value="InterPro"/>
</dbReference>
<gene>
    <name evidence="1" type="ORF">A2209_04350</name>
</gene>
<protein>
    <recommendedName>
        <fullName evidence="3">Alpha/beta hydrolase</fullName>
    </recommendedName>
</protein>
<dbReference type="PANTHER" id="PTHR15394">
    <property type="entry name" value="SERINE HYDROLASE RBBP9"/>
    <property type="match status" value="1"/>
</dbReference>
<proteinExistence type="predicted"/>
<sequence length="189" mass="21826">MKGKRAFIIHGWTGRNNKDWFPWALEELKKRGYKASALMMPNPDYPVMADWLQKIKKIIGQLESSDILIGHSMGCQAILRYLDQQNEKVDKVILVAGWEVLSEEALPLPEDHEIIKPWYETPIDYKKVKRLANIFIALFSDNDPWVPLDQNKSAYQQKLGARIIVEHNKGHFMKEVGGVTEIPILLDFI</sequence>
<dbReference type="PANTHER" id="PTHR15394:SF3">
    <property type="entry name" value="SERINE HYDROLASE RBBP9"/>
    <property type="match status" value="1"/>
</dbReference>
<dbReference type="SUPFAM" id="SSF53474">
    <property type="entry name" value="alpha/beta-Hydrolases"/>
    <property type="match status" value="1"/>
</dbReference>
<dbReference type="EMBL" id="MGBG01000013">
    <property type="protein sequence ID" value="OGK64900.1"/>
    <property type="molecule type" value="Genomic_DNA"/>
</dbReference>
<dbReference type="Pfam" id="PF06821">
    <property type="entry name" value="Ser_hydrolase"/>
    <property type="match status" value="1"/>
</dbReference>
<dbReference type="InterPro" id="IPR029058">
    <property type="entry name" value="AB_hydrolase_fold"/>
</dbReference>
<evidence type="ECO:0000313" key="1">
    <source>
        <dbReference type="EMBL" id="OGK64900.1"/>
    </source>
</evidence>
<dbReference type="Proteomes" id="UP000178450">
    <property type="component" value="Unassembled WGS sequence"/>
</dbReference>
<organism evidence="1 2">
    <name type="scientific">Candidatus Roizmanbacteria bacterium RIFOXYA1_FULL_41_12</name>
    <dbReference type="NCBI Taxonomy" id="1802082"/>
    <lineage>
        <taxon>Bacteria</taxon>
        <taxon>Candidatus Roizmaniibacteriota</taxon>
    </lineage>
</organism>
<accession>A0A1F7KAN0</accession>
<comment type="caution">
    <text evidence="1">The sequence shown here is derived from an EMBL/GenBank/DDBJ whole genome shotgun (WGS) entry which is preliminary data.</text>
</comment>
<evidence type="ECO:0008006" key="3">
    <source>
        <dbReference type="Google" id="ProtNLM"/>
    </source>
</evidence>
<evidence type="ECO:0000313" key="2">
    <source>
        <dbReference type="Proteomes" id="UP000178450"/>
    </source>
</evidence>
<name>A0A1F7KAN0_9BACT</name>